<evidence type="ECO:0000313" key="3">
    <source>
        <dbReference type="Proteomes" id="UP000594008"/>
    </source>
</evidence>
<proteinExistence type="predicted"/>
<dbReference type="Proteomes" id="UP000594008">
    <property type="component" value="Chromosome"/>
</dbReference>
<feature type="compositionally biased region" description="Polar residues" evidence="1">
    <location>
        <begin position="76"/>
        <end position="85"/>
    </location>
</feature>
<dbReference type="AlphaFoldDB" id="A0A7M2TI58"/>
<dbReference type="KEGG" id="schf:IPT68_10445"/>
<dbReference type="EMBL" id="CP063374">
    <property type="protein sequence ID" value="QOV47914.1"/>
    <property type="molecule type" value="Genomic_DNA"/>
</dbReference>
<gene>
    <name evidence="2" type="ORF">IPT68_10445</name>
</gene>
<feature type="region of interest" description="Disordered" evidence="1">
    <location>
        <begin position="1"/>
        <end position="27"/>
    </location>
</feature>
<name>A0A7M2TI58_STRCW</name>
<sequence>MSDLPPSSEFDDFTDATDSTGSHDLGLRGRAVLAVPGTDAVVPSAVREAVQDALATRARYTRFELPADHSPGLWRGTSSRATPSR</sequence>
<evidence type="ECO:0000256" key="1">
    <source>
        <dbReference type="SAM" id="MobiDB-lite"/>
    </source>
</evidence>
<dbReference type="RefSeq" id="WP_189697091.1">
    <property type="nucleotide sequence ID" value="NZ_BMTA01000003.1"/>
</dbReference>
<feature type="region of interest" description="Disordered" evidence="1">
    <location>
        <begin position="66"/>
        <end position="85"/>
    </location>
</feature>
<protein>
    <submittedName>
        <fullName evidence="2">Uncharacterized protein</fullName>
    </submittedName>
</protein>
<organism evidence="2 3">
    <name type="scientific">Streptomyces chromofuscus</name>
    <dbReference type="NCBI Taxonomy" id="42881"/>
    <lineage>
        <taxon>Bacteria</taxon>
        <taxon>Bacillati</taxon>
        <taxon>Actinomycetota</taxon>
        <taxon>Actinomycetes</taxon>
        <taxon>Kitasatosporales</taxon>
        <taxon>Streptomycetaceae</taxon>
        <taxon>Streptomyces</taxon>
    </lineage>
</organism>
<evidence type="ECO:0000313" key="2">
    <source>
        <dbReference type="EMBL" id="QOV47914.1"/>
    </source>
</evidence>
<accession>A0A7M2TI58</accession>
<reference evidence="2 3" key="1">
    <citation type="submission" date="2020-10" db="EMBL/GenBank/DDBJ databases">
        <title>Streptomyces chromofuscus complate genome analysis.</title>
        <authorList>
            <person name="Anwar N."/>
        </authorList>
    </citation>
    <scope>NUCLEOTIDE SEQUENCE [LARGE SCALE GENOMIC DNA]</scope>
    <source>
        <strain evidence="2 3">DSM 40273</strain>
    </source>
</reference>
<keyword evidence="3" id="KW-1185">Reference proteome</keyword>